<comment type="caution">
    <text evidence="3">The sequence shown here is derived from an EMBL/GenBank/DDBJ whole genome shotgun (WGS) entry which is preliminary data.</text>
</comment>
<gene>
    <name evidence="3" type="ORF">ACHHYP_09867</name>
</gene>
<evidence type="ECO:0000256" key="1">
    <source>
        <dbReference type="SAM" id="MobiDB-lite"/>
    </source>
</evidence>
<dbReference type="Gene3D" id="2.60.40.150">
    <property type="entry name" value="C2 domain"/>
    <property type="match status" value="1"/>
</dbReference>
<feature type="domain" description="C2" evidence="2">
    <location>
        <begin position="1"/>
        <end position="101"/>
    </location>
</feature>
<dbReference type="Proteomes" id="UP000243579">
    <property type="component" value="Unassembled WGS sequence"/>
</dbReference>
<dbReference type="OrthoDB" id="74695at2759"/>
<dbReference type="PANTHER" id="PTHR47052">
    <property type="entry name" value="CONSERVED SERINE PROLINE-RICH PROTEIN (AFU_ORTHOLOGUE AFUA_2G01790)"/>
    <property type="match status" value="1"/>
</dbReference>
<dbReference type="InterPro" id="IPR052981">
    <property type="entry name" value="Ingression_C2_domain"/>
</dbReference>
<evidence type="ECO:0000313" key="4">
    <source>
        <dbReference type="Proteomes" id="UP000243579"/>
    </source>
</evidence>
<dbReference type="EMBL" id="JNBR01000095">
    <property type="protein sequence ID" value="OQR97859.1"/>
    <property type="molecule type" value="Genomic_DNA"/>
</dbReference>
<evidence type="ECO:0000313" key="3">
    <source>
        <dbReference type="EMBL" id="OQR97859.1"/>
    </source>
</evidence>
<organism evidence="3 4">
    <name type="scientific">Achlya hypogyna</name>
    <name type="common">Oomycete</name>
    <name type="synonym">Protoachlya hypogyna</name>
    <dbReference type="NCBI Taxonomy" id="1202772"/>
    <lineage>
        <taxon>Eukaryota</taxon>
        <taxon>Sar</taxon>
        <taxon>Stramenopiles</taxon>
        <taxon>Oomycota</taxon>
        <taxon>Saprolegniomycetes</taxon>
        <taxon>Saprolegniales</taxon>
        <taxon>Achlyaceae</taxon>
        <taxon>Achlya</taxon>
    </lineage>
</organism>
<dbReference type="PROSITE" id="PS50004">
    <property type="entry name" value="C2"/>
    <property type="match status" value="1"/>
</dbReference>
<dbReference type="SUPFAM" id="SSF49562">
    <property type="entry name" value="C2 domain (Calcium/lipid-binding domain, CaLB)"/>
    <property type="match status" value="1"/>
</dbReference>
<dbReference type="Pfam" id="PF00168">
    <property type="entry name" value="C2"/>
    <property type="match status" value="1"/>
</dbReference>
<dbReference type="AlphaFoldDB" id="A0A1V9ZIP7"/>
<name>A0A1V9ZIP7_ACHHY</name>
<dbReference type="PANTHER" id="PTHR47052:SF3">
    <property type="entry name" value="INGRESSION PROTEIN 1"/>
    <property type="match status" value="1"/>
</dbReference>
<reference evidence="3 4" key="1">
    <citation type="journal article" date="2014" name="Genome Biol. Evol.">
        <title>The secreted proteins of Achlya hypogyna and Thraustotheca clavata identify the ancestral oomycete secretome and reveal gene acquisitions by horizontal gene transfer.</title>
        <authorList>
            <person name="Misner I."/>
            <person name="Blouin N."/>
            <person name="Leonard G."/>
            <person name="Richards T.A."/>
            <person name="Lane C.E."/>
        </authorList>
    </citation>
    <scope>NUCLEOTIDE SEQUENCE [LARGE SCALE GENOMIC DNA]</scope>
    <source>
        <strain evidence="3 4">ATCC 48635</strain>
    </source>
</reference>
<sequence>MLELEVRAQAARNLLVLDEYSPLAPFCRGTLGHQREITDVDSNGGSAPRWYKKMTFAVANVETDVFQIEVFDKNDLHRGMLGACLFPLKAWKVGLMFDRWYPLYHGTMYAGELHIVVQILSRLDPPSRSLASWATLASSTEARDDQVVAASAPTLAPSAKPRFVAQPGYPAFTAPTFEVLVSGTPSPRPEKKTSPPSSPKAGPWRHLAQPTYPGYPGALTPTLLTPSFRHPGQPGYPGFPLQL</sequence>
<proteinExistence type="predicted"/>
<protein>
    <recommendedName>
        <fullName evidence="2">C2 domain-containing protein</fullName>
    </recommendedName>
</protein>
<keyword evidence="4" id="KW-1185">Reference proteome</keyword>
<feature type="region of interest" description="Disordered" evidence="1">
    <location>
        <begin position="180"/>
        <end position="243"/>
    </location>
</feature>
<dbReference type="InterPro" id="IPR000008">
    <property type="entry name" value="C2_dom"/>
</dbReference>
<dbReference type="SMART" id="SM00239">
    <property type="entry name" value="C2"/>
    <property type="match status" value="1"/>
</dbReference>
<dbReference type="InterPro" id="IPR035892">
    <property type="entry name" value="C2_domain_sf"/>
</dbReference>
<evidence type="ECO:0000259" key="2">
    <source>
        <dbReference type="PROSITE" id="PS50004"/>
    </source>
</evidence>
<accession>A0A1V9ZIP7</accession>